<dbReference type="FunFam" id="2.60.40.790:FF:000050">
    <property type="entry name" value="Probable inactive shikimate kinase like 2, chloroplastic"/>
    <property type="match status" value="1"/>
</dbReference>
<comment type="similarity">
    <text evidence="2">Belongs to the shikimate kinase family.</text>
</comment>
<feature type="domain" description="CS" evidence="3">
    <location>
        <begin position="71"/>
        <end position="164"/>
    </location>
</feature>
<dbReference type="EMBL" id="NQVE01000200">
    <property type="protein sequence ID" value="RAL39327.1"/>
    <property type="molecule type" value="Genomic_DNA"/>
</dbReference>
<dbReference type="Gene3D" id="2.60.40.790">
    <property type="match status" value="1"/>
</dbReference>
<dbReference type="GO" id="GO:0005829">
    <property type="term" value="C:cytosol"/>
    <property type="evidence" value="ECO:0007669"/>
    <property type="project" value="TreeGrafter"/>
</dbReference>
<evidence type="ECO:0000313" key="4">
    <source>
        <dbReference type="EMBL" id="RAL39327.1"/>
    </source>
</evidence>
<name>A0A328D0Q6_9ASTE</name>
<dbReference type="Proteomes" id="UP000249390">
    <property type="component" value="Unassembled WGS sequence"/>
</dbReference>
<evidence type="ECO:0000256" key="2">
    <source>
        <dbReference type="ARBA" id="ARBA00006997"/>
    </source>
</evidence>
<evidence type="ECO:0000259" key="3">
    <source>
        <dbReference type="PROSITE" id="PS51203"/>
    </source>
</evidence>
<dbReference type="PANTHER" id="PTHR21087:SF23">
    <property type="entry name" value="INACTIVE SHIKIMATE KINASE LIKE 2, CHLOROPLASTIC-RELATED"/>
    <property type="match status" value="1"/>
</dbReference>
<dbReference type="PROSITE" id="PS51203">
    <property type="entry name" value="CS"/>
    <property type="match status" value="1"/>
</dbReference>
<dbReference type="Pfam" id="PF04969">
    <property type="entry name" value="CS"/>
    <property type="match status" value="1"/>
</dbReference>
<proteinExistence type="inferred from homology"/>
<dbReference type="InterPro" id="IPR007052">
    <property type="entry name" value="CS_dom"/>
</dbReference>
<evidence type="ECO:0000256" key="1">
    <source>
        <dbReference type="ARBA" id="ARBA00004474"/>
    </source>
</evidence>
<dbReference type="AlphaFoldDB" id="A0A328D0Q6"/>
<dbReference type="InterPro" id="IPR027417">
    <property type="entry name" value="P-loop_NTPase"/>
</dbReference>
<keyword evidence="5" id="KW-1185">Reference proteome</keyword>
<dbReference type="GO" id="GO:0009536">
    <property type="term" value="C:plastid"/>
    <property type="evidence" value="ECO:0007669"/>
    <property type="project" value="UniProtKB-SubCell"/>
</dbReference>
<gene>
    <name evidence="4" type="ORF">DM860_002860</name>
</gene>
<organism evidence="4 5">
    <name type="scientific">Cuscuta australis</name>
    <dbReference type="NCBI Taxonomy" id="267555"/>
    <lineage>
        <taxon>Eukaryota</taxon>
        <taxon>Viridiplantae</taxon>
        <taxon>Streptophyta</taxon>
        <taxon>Embryophyta</taxon>
        <taxon>Tracheophyta</taxon>
        <taxon>Spermatophyta</taxon>
        <taxon>Magnoliopsida</taxon>
        <taxon>eudicotyledons</taxon>
        <taxon>Gunneridae</taxon>
        <taxon>Pentapetalae</taxon>
        <taxon>asterids</taxon>
        <taxon>lamiids</taxon>
        <taxon>Solanales</taxon>
        <taxon>Convolvulaceae</taxon>
        <taxon>Cuscuteae</taxon>
        <taxon>Cuscuta</taxon>
        <taxon>Cuscuta subgen. Grammica</taxon>
        <taxon>Cuscuta sect. Cleistogrammica</taxon>
    </lineage>
</organism>
<sequence length="386" mass="42468">MATSSPAALSSLFCHNIEIKTSQIYFPPFCASLSNHKHSSPISCPSLIKRRLASSSSPAPTRLLCTFSSSSNTTKLEFIDGSSEVELRLDLGNGDISSKDIFVDSNESSLTVRVQQAGLFRTLMDTRVLYERIKPAETIWYIDEDQLVISLKKQVPEVEWPDIVESWKSLTAGVKQLLKGTSVYIVGESTETNQRIAQELADGLGYTPLSTMELLEAYAKESFDSWASREGSKTVEEVESAIFESLSSHTRAVVATLGGEMHGAARRAHRWRHLFAGFTVWLSKSEATDKDTAKEEAKRLMESDLQGYSNAEVVVKLEGWDPACSWRVSQAALSALKQLILSDKNLTGKKSLYVRFGCRGDWPNIKPPGCDPSIVSQASSSSSPVL</sequence>
<reference evidence="4 5" key="1">
    <citation type="submission" date="2018-06" db="EMBL/GenBank/DDBJ databases">
        <title>The Genome of Cuscuta australis (Dodder) Provides Insight into the Evolution of Plant Parasitism.</title>
        <authorList>
            <person name="Liu H."/>
        </authorList>
    </citation>
    <scope>NUCLEOTIDE SEQUENCE [LARGE SCALE GENOMIC DNA]</scope>
    <source>
        <strain evidence="5">cv. Yunnan</strain>
        <tissue evidence="4">Vines</tissue>
    </source>
</reference>
<comment type="caution">
    <text evidence="4">The sequence shown here is derived from an EMBL/GenBank/DDBJ whole genome shotgun (WGS) entry which is preliminary data.</text>
</comment>
<protein>
    <recommendedName>
        <fullName evidence="3">CS domain-containing protein</fullName>
    </recommendedName>
</protein>
<dbReference type="InterPro" id="IPR008978">
    <property type="entry name" value="HSP20-like_chaperone"/>
</dbReference>
<comment type="subcellular location">
    <subcellularLocation>
        <location evidence="1">Plastid</location>
    </subcellularLocation>
</comment>
<accession>A0A328D0Q6</accession>
<dbReference type="GO" id="GO:0006950">
    <property type="term" value="P:response to stress"/>
    <property type="evidence" value="ECO:0007669"/>
    <property type="project" value="UniProtKB-ARBA"/>
</dbReference>
<dbReference type="Gene3D" id="3.40.50.300">
    <property type="entry name" value="P-loop containing nucleotide triphosphate hydrolases"/>
    <property type="match status" value="1"/>
</dbReference>
<dbReference type="PANTHER" id="PTHR21087">
    <property type="entry name" value="SHIKIMATE KINASE"/>
    <property type="match status" value="1"/>
</dbReference>
<evidence type="ECO:0000313" key="5">
    <source>
        <dbReference type="Proteomes" id="UP000249390"/>
    </source>
</evidence>
<dbReference type="SUPFAM" id="SSF49764">
    <property type="entry name" value="HSP20-like chaperones"/>
    <property type="match status" value="1"/>
</dbReference>